<feature type="compositionally biased region" description="Basic and acidic residues" evidence="5">
    <location>
        <begin position="1781"/>
        <end position="1801"/>
    </location>
</feature>
<dbReference type="InterPro" id="IPR015943">
    <property type="entry name" value="WD40/YVTN_repeat-like_dom_sf"/>
</dbReference>
<dbReference type="InterPro" id="IPR036322">
    <property type="entry name" value="WD40_repeat_dom_sf"/>
</dbReference>
<feature type="non-terminal residue" evidence="8">
    <location>
        <position position="1"/>
    </location>
</feature>
<evidence type="ECO:0000256" key="4">
    <source>
        <dbReference type="ARBA" id="ARBA00022927"/>
    </source>
</evidence>
<evidence type="ECO:0000256" key="2">
    <source>
        <dbReference type="ARBA" id="ARBA00022448"/>
    </source>
</evidence>
<dbReference type="PANTHER" id="PTHR15922:SF2">
    <property type="entry name" value="NBAS SUBUNIT OF NRZ TETHERING COMPLEX"/>
    <property type="match status" value="1"/>
</dbReference>
<sequence>WLISISPNGTYVALLQDTSLEVRSSKEQYSSVMGRGAIPKDKLPQCRKMVWSPDSLLIVVSSSEGVVYVYDLVGFHLCTILSPTSVSKDIGRFVVGLECVNSPIKTPGWELALFVVYTDGMVYLYNLSPDGKYEKLQGINLSESGFSSATYSEKYNMLFASAKPKSIPISYRESNVTAGVTSWRIINEKPYFKAMFPSQDDIKLNDPVSIFWSFLNCMKATTCVAKMRISPRSSWLATLHCCGSVRIWEIPSLRQFRYHESSLKVHTLTCDEFIGSTKGLCTPVDIEWQSDEALIVSWDSGKISVHDIETFQDTYGSCTNELLHGRPRVSTSLTFEGYLALECELVFVSPNGDENAVVEDEDGKSVLDATSEFIQAVLYLLTDSVEFIPPRKPNQLTRRIYRLLGIKTVTPEERYLRYLEVGHFEKALYLARLHSLDEDKVYQKQWKVNVISSYTIKEFLESVGDEAWVLQECISRVAETIDGVEELLHYGLERTEFDNIFDGKNVKNDIDQICVESLTELQKLKIKTRLMLLRYRFKFEIYKLILKDGQDQGAQYDMEVFEKLRTKHIVEIAIIYAREGNPSAVETILTKCTSIVSPYLLVILNNFPETLNPKEYSNILPQCDSENVPIEWPRETERTKDWVENDKFRILLEDECLPAKFNRPYVLTETVISEWYRVRALQIEHYCGIIRNAVELLRLGKERNIEELDGLLSDFLTGEVIILKLQLDMEMQHFLDTSPLEKALMLMSKSTEETFVEDIQNYFIPFLIRHKFNNESKERFELFLNLLVKIGSNQFNLALRFFTFILNGNLAIIGRVEEFIIILHNCIYAYKELNLVEETLKVLGDVITWLSTLSGMSMHRSLLKCVCVIRDELNAIEILRRYGITKPIMDLHNIKTIPNDVKDVIQMMTKKTLRRKPDVATAEVKVLLKDILHLQEICFTTFPLAACHELFATAILGAESLELIEFSTNYICCRKEEEVWKPIDYVTSVKLIVTAGINYFNYSSTHLDETMQLAKECLHLIKEEQEEVKRELDLILAVRLLSEFGVKLLPIQIRNCEDKMKLIECVLEKNTNAYKNVQTLYKLACKLWICEGNTAKRYSVINIRLAEESFKKGNYNLCAELCDNLITHLCVDCWEICLKLGTCREFKQNDFKLKLIEFAYLHCPSLSCHAINEMRKSLEREVTFEMLKKAFQNIGIQPETEVESLDLTSKLCLIQKLIAEYLQVSQHSRVEDKLKIKNHVSGNNLIQKNLKECNYNFPFEITEYFFKLLLSEKPLEDEIVHSCLNQILLECAKCCIFDDTALGLSFLLSVKKSEMCEQFFNNLSYNPLSYQIAMYFCGLARYIHENKDFINVPPKNICQYTIENDDGIYHNMLMKFMLQNDNYRQAQTASELNCGIDSNRFISDIDYRRDTIFGLAMSLDLEKVLVAIRLAEQNNMCSKEMATVHVETFLIEHTPQPLEKLQTSLDHPTILALLKKDPVFAKNRLSSIFDNMNGCDFSKLIMYFTILHAIDGDSPTLCCLTPKQHIKLIKKVKATSPAINYIDLITHKYDLLTILQPALTNDNFNNVVRLVKNLPESVRCDFNPNVLYRKRAVEEFFYTIGEVTSLKQCLKLIKGIFNKWLNKVDVSDIQCFIEQTVLCRETALTLDYEYRKQILLALVSRACWRVDYSENMRYLTCLIQERLDIMDRVWDDTDLEIAFTKCLKNYLFNIEAAVGNEARLIEIMKNILLDKNLTKDDVLIAYKASGVSISLNSLISSLQELDNSNEEIISIRKNQFSNHSTLEKDYHKSEPEENEHPEKNQKTQGNVVSYQKLWPTVLMENSDDITQVAFFEKLLSVTNTTEQIIALNTMLQNLTSSEDDSDIHLLQVKLLHKLVTIKSNDKFTLIAKLMDEASLNKKEILELVDKTKGDALTQAWICILGNNSELEILATEFLNNIDIEEAKNIVYRMKTIPWDVVKALACSSSYKKLIDVIFTIEESGSAAEDVIKVLKEINLTSEASSLNMSANSTPETLRSFNTALLFFNLNK</sequence>
<dbReference type="GO" id="GO:0015031">
    <property type="term" value="P:protein transport"/>
    <property type="evidence" value="ECO:0007669"/>
    <property type="project" value="UniProtKB-KW"/>
</dbReference>
<evidence type="ECO:0000256" key="5">
    <source>
        <dbReference type="SAM" id="MobiDB-lite"/>
    </source>
</evidence>
<dbReference type="GO" id="GO:0070939">
    <property type="term" value="C:Dsl1/NZR complex"/>
    <property type="evidence" value="ECO:0007669"/>
    <property type="project" value="TreeGrafter"/>
</dbReference>
<accession>A0A069DYH4</accession>
<protein>
    <submittedName>
        <fullName evidence="8">Putative neuroblastoma-amplified protein isoform 2</fullName>
    </submittedName>
</protein>
<evidence type="ECO:0000256" key="1">
    <source>
        <dbReference type="ARBA" id="ARBA00004240"/>
    </source>
</evidence>
<name>A0A069DYH4_9HEMI</name>
<dbReference type="Gene3D" id="2.130.10.10">
    <property type="entry name" value="YVTN repeat-like/Quinoprotein amine dehydrogenase"/>
    <property type="match status" value="1"/>
</dbReference>
<feature type="region of interest" description="Disordered" evidence="5">
    <location>
        <begin position="1780"/>
        <end position="1805"/>
    </location>
</feature>
<dbReference type="Pfam" id="PF15492">
    <property type="entry name" value="Nbas_N"/>
    <property type="match status" value="1"/>
</dbReference>
<feature type="domain" description="Sec39" evidence="6">
    <location>
        <begin position="572"/>
        <end position="802"/>
    </location>
</feature>
<keyword evidence="4" id="KW-0653">Protein transport</keyword>
<keyword evidence="3" id="KW-0256">Endoplasmic reticulum</keyword>
<evidence type="ECO:0000259" key="6">
    <source>
        <dbReference type="Pfam" id="PF08314"/>
    </source>
</evidence>
<dbReference type="EMBL" id="GBGD01000037">
    <property type="protein sequence ID" value="JAC88852.1"/>
    <property type="molecule type" value="mRNA"/>
</dbReference>
<feature type="domain" description="Neuroblastoma-amplified sequence N-terminal" evidence="7">
    <location>
        <begin position="1"/>
        <end position="256"/>
    </location>
</feature>
<dbReference type="Pfam" id="PF08314">
    <property type="entry name" value="Sec39"/>
    <property type="match status" value="2"/>
</dbReference>
<dbReference type="SUPFAM" id="SSF50978">
    <property type="entry name" value="WD40 repeat-like"/>
    <property type="match status" value="1"/>
</dbReference>
<dbReference type="PANTHER" id="PTHR15922">
    <property type="entry name" value="NEUROBLASTOMA-AMPLIFIED SEQUENCE"/>
    <property type="match status" value="1"/>
</dbReference>
<proteinExistence type="evidence at transcript level"/>
<dbReference type="InterPro" id="IPR013244">
    <property type="entry name" value="Sec39_domain"/>
</dbReference>
<organism evidence="8">
    <name type="scientific">Panstrongylus megistus</name>
    <dbReference type="NCBI Taxonomy" id="65343"/>
    <lineage>
        <taxon>Eukaryota</taxon>
        <taxon>Metazoa</taxon>
        <taxon>Ecdysozoa</taxon>
        <taxon>Arthropoda</taxon>
        <taxon>Hexapoda</taxon>
        <taxon>Insecta</taxon>
        <taxon>Pterygota</taxon>
        <taxon>Neoptera</taxon>
        <taxon>Paraneoptera</taxon>
        <taxon>Hemiptera</taxon>
        <taxon>Heteroptera</taxon>
        <taxon>Panheteroptera</taxon>
        <taxon>Cimicomorpha</taxon>
        <taxon>Reduviidae</taxon>
        <taxon>Triatominae</taxon>
        <taxon>Panstrongylus</taxon>
    </lineage>
</organism>
<dbReference type="GO" id="GO:0006890">
    <property type="term" value="P:retrograde vesicle-mediated transport, Golgi to endoplasmic reticulum"/>
    <property type="evidence" value="ECO:0007669"/>
    <property type="project" value="InterPro"/>
</dbReference>
<feature type="domain" description="Sec39" evidence="6">
    <location>
        <begin position="981"/>
        <end position="1090"/>
    </location>
</feature>
<comment type="subcellular location">
    <subcellularLocation>
        <location evidence="1">Endoplasmic reticulum</location>
    </subcellularLocation>
</comment>
<evidence type="ECO:0000256" key="3">
    <source>
        <dbReference type="ARBA" id="ARBA00022824"/>
    </source>
</evidence>
<keyword evidence="2" id="KW-0813">Transport</keyword>
<dbReference type="GO" id="GO:0000149">
    <property type="term" value="F:SNARE binding"/>
    <property type="evidence" value="ECO:0007669"/>
    <property type="project" value="TreeGrafter"/>
</dbReference>
<evidence type="ECO:0000313" key="8">
    <source>
        <dbReference type="EMBL" id="JAC88852.1"/>
    </source>
</evidence>
<evidence type="ECO:0000259" key="7">
    <source>
        <dbReference type="Pfam" id="PF15492"/>
    </source>
</evidence>
<dbReference type="InterPro" id="IPR029145">
    <property type="entry name" value="NBAS_N"/>
</dbReference>
<reference evidence="8" key="1">
    <citation type="journal article" date="2015" name="J. Med. Entomol.">
        <title>A Deep Insight Into the Sialotranscriptome of the Chagas Disease Vector, Panstrongylus megistus (Hemiptera: Heteroptera).</title>
        <authorList>
            <person name="Ribeiro J.M."/>
            <person name="Schwarz A."/>
            <person name="Francischetti I.M."/>
        </authorList>
    </citation>
    <scope>NUCLEOTIDE SEQUENCE</scope>
    <source>
        <tissue evidence="8">Salivary glands</tissue>
    </source>
</reference>